<dbReference type="STRING" id="428993.SAMN06296058_1328"/>
<keyword evidence="2" id="KW-1185">Reference proteome</keyword>
<dbReference type="OrthoDB" id="9802896at2"/>
<dbReference type="Pfam" id="PF12974">
    <property type="entry name" value="Phosphonate-bd"/>
    <property type="match status" value="1"/>
</dbReference>
<dbReference type="Proteomes" id="UP000190341">
    <property type="component" value="Unassembled WGS sequence"/>
</dbReference>
<protein>
    <submittedName>
        <fullName evidence="1">ABC transporter, phosphonate, substrate-binding protein</fullName>
    </submittedName>
</protein>
<dbReference type="SUPFAM" id="SSF53850">
    <property type="entry name" value="Periplasmic binding protein-like II"/>
    <property type="match status" value="1"/>
</dbReference>
<dbReference type="RefSeq" id="WP_139381430.1">
    <property type="nucleotide sequence ID" value="NZ_BMCL01000002.1"/>
</dbReference>
<evidence type="ECO:0000313" key="1">
    <source>
        <dbReference type="EMBL" id="SKC58156.1"/>
    </source>
</evidence>
<dbReference type="EMBL" id="FUZV01000001">
    <property type="protein sequence ID" value="SKC58156.1"/>
    <property type="molecule type" value="Genomic_DNA"/>
</dbReference>
<name>A0A1T5K379_9GAMM</name>
<accession>A0A1T5K379</accession>
<organism evidence="1 2">
    <name type="scientific">Pseudoxanthomonas indica</name>
    <dbReference type="NCBI Taxonomy" id="428993"/>
    <lineage>
        <taxon>Bacteria</taxon>
        <taxon>Pseudomonadati</taxon>
        <taxon>Pseudomonadota</taxon>
        <taxon>Gammaproteobacteria</taxon>
        <taxon>Lysobacterales</taxon>
        <taxon>Lysobacteraceae</taxon>
        <taxon>Pseudoxanthomonas</taxon>
    </lineage>
</organism>
<evidence type="ECO:0000313" key="2">
    <source>
        <dbReference type="Proteomes" id="UP000190341"/>
    </source>
</evidence>
<dbReference type="PANTHER" id="PTHR35841">
    <property type="entry name" value="PHOSPHONATES-BINDING PERIPLASMIC PROTEIN"/>
    <property type="match status" value="1"/>
</dbReference>
<reference evidence="1 2" key="1">
    <citation type="submission" date="2017-02" db="EMBL/GenBank/DDBJ databases">
        <authorList>
            <person name="Peterson S.W."/>
        </authorList>
    </citation>
    <scope>NUCLEOTIDE SEQUENCE [LARGE SCALE GENOMIC DNA]</scope>
    <source>
        <strain evidence="1 2">P15</strain>
    </source>
</reference>
<proteinExistence type="predicted"/>
<dbReference type="Gene3D" id="3.40.190.10">
    <property type="entry name" value="Periplasmic binding protein-like II"/>
    <property type="match status" value="2"/>
</dbReference>
<sequence>MLALSLVAAPAMAVDAPALVVATYAYPHRDRAASIRPLAEYLGETLQRTIEVRVLASPTALVQAMQDGQVDVAVPNLYGYLLGTREGSPLQALPVPEVPPDHAQRYRSVIVARQPMTMQQLAARARQLRLGLVGRDSASGGFVPLAGLRGVGVDSGDFASVAYAGSHSAALHILGDRQVDVVGLAADEFDNTARGGLYEIWRSPVIPPGPLLCRGSQSTSCDEVAAALLVAGQRDPRVMAGLRAGWPEFGDAQRLVAAPVQALQALQADVVPVR</sequence>
<dbReference type="PANTHER" id="PTHR35841:SF1">
    <property type="entry name" value="PHOSPHONATES-BINDING PERIPLASMIC PROTEIN"/>
    <property type="match status" value="1"/>
</dbReference>
<gene>
    <name evidence="1" type="ORF">SAMN06296058_1328</name>
</gene>
<dbReference type="AlphaFoldDB" id="A0A1T5K379"/>